<dbReference type="PANTHER" id="PTHR30405:SF25">
    <property type="entry name" value="RNA-GUIDED DNA ENDONUCLEASE INSQ-RELATED"/>
    <property type="match status" value="1"/>
</dbReference>
<dbReference type="InterPro" id="IPR001959">
    <property type="entry name" value="Transposase"/>
</dbReference>
<keyword evidence="4" id="KW-0238">DNA-binding</keyword>
<dbReference type="GO" id="GO:0004519">
    <property type="term" value="F:endonuclease activity"/>
    <property type="evidence" value="ECO:0007669"/>
    <property type="project" value="UniProtKB-KW"/>
</dbReference>
<evidence type="ECO:0000259" key="6">
    <source>
        <dbReference type="Pfam" id="PF01385"/>
    </source>
</evidence>
<dbReference type="InterPro" id="IPR010095">
    <property type="entry name" value="Cas12f1-like_TNB"/>
</dbReference>
<evidence type="ECO:0000256" key="4">
    <source>
        <dbReference type="ARBA" id="ARBA00023125"/>
    </source>
</evidence>
<keyword evidence="3" id="KW-0815">Transposition</keyword>
<proteinExistence type="inferred from homology"/>
<evidence type="ECO:0000256" key="5">
    <source>
        <dbReference type="ARBA" id="ARBA00023172"/>
    </source>
</evidence>
<keyword evidence="5" id="KW-0233">DNA recombination</keyword>
<dbReference type="InterPro" id="IPR051399">
    <property type="entry name" value="RNA-guided_DNA_endo/Transpos"/>
</dbReference>
<comment type="similarity">
    <text evidence="2">In the N-terminal section; belongs to the transposase 2 family.</text>
</comment>
<evidence type="ECO:0000259" key="7">
    <source>
        <dbReference type="Pfam" id="PF07282"/>
    </source>
</evidence>
<feature type="domain" description="Cas12f1-like TNB" evidence="7">
    <location>
        <begin position="206"/>
        <end position="272"/>
    </location>
</feature>
<comment type="caution">
    <text evidence="8">The sequence shown here is derived from an EMBL/GenBank/DDBJ whole genome shotgun (WGS) entry which is preliminary data.</text>
</comment>
<dbReference type="Proteomes" id="UP001595912">
    <property type="component" value="Unassembled WGS sequence"/>
</dbReference>
<evidence type="ECO:0000313" key="8">
    <source>
        <dbReference type="EMBL" id="MFC5001985.1"/>
    </source>
</evidence>
<dbReference type="Pfam" id="PF07282">
    <property type="entry name" value="Cas12f1-like_TNB"/>
    <property type="match status" value="1"/>
</dbReference>
<keyword evidence="8" id="KW-0540">Nuclease</keyword>
<gene>
    <name evidence="8" type="ORF">ACFPIJ_29650</name>
</gene>
<protein>
    <submittedName>
        <fullName evidence="8">RNA-guided endonuclease InsQ/TnpB family protein</fullName>
    </submittedName>
</protein>
<accession>A0ABV9W2C7</accession>
<evidence type="ECO:0000256" key="2">
    <source>
        <dbReference type="ARBA" id="ARBA00011044"/>
    </source>
</evidence>
<dbReference type="RefSeq" id="WP_380119647.1">
    <property type="nucleotide sequence ID" value="NZ_JBHSIU010000041.1"/>
</dbReference>
<dbReference type="Pfam" id="PF01385">
    <property type="entry name" value="OrfB_IS605"/>
    <property type="match status" value="1"/>
</dbReference>
<evidence type="ECO:0000313" key="9">
    <source>
        <dbReference type="Proteomes" id="UP001595912"/>
    </source>
</evidence>
<dbReference type="NCBIfam" id="NF040570">
    <property type="entry name" value="guided_TnpB"/>
    <property type="match status" value="1"/>
</dbReference>
<feature type="domain" description="Probable transposase IS891/IS1136/IS1341" evidence="6">
    <location>
        <begin position="73"/>
        <end position="179"/>
    </location>
</feature>
<sequence length="282" mass="30398">MGWFDTVEWPKDRDGCRWNSTADGGQVRVYLQGVGHVRVHAHRKVEGVVKTVSVKREGRRWFVVLSCDEVPALNLAETGGVLGIDMGVTSFLTTSDGVHLPNPRHGRRNADRLAAAQRDLARKQRGSNRRRKARERVAGLHGKVRRQRLDHAHKTALWLVRHHDVIAHEGLRIGNMTQSASGTVEAPGTNVAQKSGLNRSVLDAGWGVFLNVLASKAESAGRVVVAVNPANTSRTCPSCGHCAKGNRVTQAGFVCVACGFAGHGDVVGATNVLRAGLALLRA</sequence>
<reference evidence="9" key="1">
    <citation type="journal article" date="2019" name="Int. J. Syst. Evol. Microbiol.">
        <title>The Global Catalogue of Microorganisms (GCM) 10K type strain sequencing project: providing services to taxonomists for standard genome sequencing and annotation.</title>
        <authorList>
            <consortium name="The Broad Institute Genomics Platform"/>
            <consortium name="The Broad Institute Genome Sequencing Center for Infectious Disease"/>
            <person name="Wu L."/>
            <person name="Ma J."/>
        </authorList>
    </citation>
    <scope>NUCLEOTIDE SEQUENCE [LARGE SCALE GENOMIC DNA]</scope>
    <source>
        <strain evidence="9">CGMCC 4.7152</strain>
    </source>
</reference>
<keyword evidence="8" id="KW-0255">Endonuclease</keyword>
<keyword evidence="9" id="KW-1185">Reference proteome</keyword>
<dbReference type="PANTHER" id="PTHR30405">
    <property type="entry name" value="TRANSPOSASE"/>
    <property type="match status" value="1"/>
</dbReference>
<keyword evidence="8" id="KW-0378">Hydrolase</keyword>
<evidence type="ECO:0000256" key="1">
    <source>
        <dbReference type="ARBA" id="ARBA00008761"/>
    </source>
</evidence>
<evidence type="ECO:0000256" key="3">
    <source>
        <dbReference type="ARBA" id="ARBA00022578"/>
    </source>
</evidence>
<dbReference type="EMBL" id="JBHSIU010000041">
    <property type="protein sequence ID" value="MFC5001985.1"/>
    <property type="molecule type" value="Genomic_DNA"/>
</dbReference>
<organism evidence="8 9">
    <name type="scientific">Dactylosporangium cerinum</name>
    <dbReference type="NCBI Taxonomy" id="1434730"/>
    <lineage>
        <taxon>Bacteria</taxon>
        <taxon>Bacillati</taxon>
        <taxon>Actinomycetota</taxon>
        <taxon>Actinomycetes</taxon>
        <taxon>Micromonosporales</taxon>
        <taxon>Micromonosporaceae</taxon>
        <taxon>Dactylosporangium</taxon>
    </lineage>
</organism>
<comment type="similarity">
    <text evidence="1">In the C-terminal section; belongs to the transposase 35 family.</text>
</comment>
<name>A0ABV9W2C7_9ACTN</name>